<feature type="region of interest" description="Disordered" evidence="1">
    <location>
        <begin position="19"/>
        <end position="106"/>
    </location>
</feature>
<organism evidence="2 3">
    <name type="scientific">Viridibacterium curvum</name>
    <dbReference type="NCBI Taxonomy" id="1101404"/>
    <lineage>
        <taxon>Bacteria</taxon>
        <taxon>Pseudomonadati</taxon>
        <taxon>Pseudomonadota</taxon>
        <taxon>Betaproteobacteria</taxon>
        <taxon>Rhodocyclales</taxon>
        <taxon>Rhodocyclaceae</taxon>
        <taxon>Viridibacterium</taxon>
    </lineage>
</organism>
<sequence>MQRLLCLLMLGVLLTACEKGPEKPKQKTTVTLLPDTPPPPPPPPPKEVPPPPKDAPREVKIEAPKQDAPPQTEQLKSNEPAGDAPSNIGVGDPTREYTGQPLGVEKGGQLGGVDRMVFETYKTRLQRLLQEELVKMKDLKDAEYRIPARIRREGAQWTVVLPNSTGDAKKDELLREAVARAIQREAPPASTPQGGFDIRVSNKLLN</sequence>
<reference evidence="3" key="1">
    <citation type="journal article" date="2019" name="Int. J. Syst. Evol. Microbiol.">
        <title>The Global Catalogue of Microorganisms (GCM) 10K type strain sequencing project: providing services to taxonomists for standard genome sequencing and annotation.</title>
        <authorList>
            <consortium name="The Broad Institute Genomics Platform"/>
            <consortium name="The Broad Institute Genome Sequencing Center for Infectious Disease"/>
            <person name="Wu L."/>
            <person name="Ma J."/>
        </authorList>
    </citation>
    <scope>NUCLEOTIDE SEQUENCE [LARGE SCALE GENOMIC DNA]</scope>
    <source>
        <strain evidence="3">JCM 18715</strain>
    </source>
</reference>
<accession>A0ABP9QKK8</accession>
<feature type="compositionally biased region" description="Pro residues" evidence="1">
    <location>
        <begin position="35"/>
        <end position="53"/>
    </location>
</feature>
<evidence type="ECO:0000313" key="3">
    <source>
        <dbReference type="Proteomes" id="UP001500547"/>
    </source>
</evidence>
<name>A0ABP9QKK8_9RHOO</name>
<dbReference type="EMBL" id="BAABLD010000008">
    <property type="protein sequence ID" value="GAA5163564.1"/>
    <property type="molecule type" value="Genomic_DNA"/>
</dbReference>
<gene>
    <name evidence="2" type="ORF">GCM10025770_15940</name>
</gene>
<comment type="caution">
    <text evidence="2">The sequence shown here is derived from an EMBL/GenBank/DDBJ whole genome shotgun (WGS) entry which is preliminary data.</text>
</comment>
<dbReference type="PROSITE" id="PS51257">
    <property type="entry name" value="PROKAR_LIPOPROTEIN"/>
    <property type="match status" value="1"/>
</dbReference>
<protein>
    <submittedName>
        <fullName evidence="2">Uncharacterized protein</fullName>
    </submittedName>
</protein>
<dbReference type="RefSeq" id="WP_345532365.1">
    <property type="nucleotide sequence ID" value="NZ_BAABLD010000008.1"/>
</dbReference>
<dbReference type="Proteomes" id="UP001500547">
    <property type="component" value="Unassembled WGS sequence"/>
</dbReference>
<proteinExistence type="predicted"/>
<keyword evidence="3" id="KW-1185">Reference proteome</keyword>
<feature type="compositionally biased region" description="Basic and acidic residues" evidence="1">
    <location>
        <begin position="54"/>
        <end position="65"/>
    </location>
</feature>
<evidence type="ECO:0000256" key="1">
    <source>
        <dbReference type="SAM" id="MobiDB-lite"/>
    </source>
</evidence>
<evidence type="ECO:0000313" key="2">
    <source>
        <dbReference type="EMBL" id="GAA5163564.1"/>
    </source>
</evidence>